<evidence type="ECO:0000256" key="1">
    <source>
        <dbReference type="ARBA" id="ARBA00023002"/>
    </source>
</evidence>
<proteinExistence type="predicted"/>
<organism evidence="3 4">
    <name type="scientific">Citrobacter koseri</name>
    <name type="common">Citrobacter diversus</name>
    <dbReference type="NCBI Taxonomy" id="545"/>
    <lineage>
        <taxon>Bacteria</taxon>
        <taxon>Pseudomonadati</taxon>
        <taxon>Pseudomonadota</taxon>
        <taxon>Gammaproteobacteria</taxon>
        <taxon>Enterobacterales</taxon>
        <taxon>Enterobacteriaceae</taxon>
        <taxon>Citrobacter</taxon>
    </lineage>
</organism>
<dbReference type="Pfam" id="PF00171">
    <property type="entry name" value="Aldedh"/>
    <property type="match status" value="1"/>
</dbReference>
<evidence type="ECO:0000313" key="4">
    <source>
        <dbReference type="Proteomes" id="UP000251584"/>
    </source>
</evidence>
<accession>A0A2X2W958</accession>
<dbReference type="EC" id="1.2.1.22" evidence="3"/>
<evidence type="ECO:0000259" key="2">
    <source>
        <dbReference type="Pfam" id="PF00171"/>
    </source>
</evidence>
<evidence type="ECO:0000313" key="3">
    <source>
        <dbReference type="EMBL" id="SQB39852.1"/>
    </source>
</evidence>
<protein>
    <submittedName>
        <fullName evidence="3">Aldehyde dehydrogenase</fullName>
        <ecNumber evidence="3">1.2.1.22</ecNumber>
    </submittedName>
</protein>
<keyword evidence="1 3" id="KW-0560">Oxidoreductase</keyword>
<dbReference type="Gene3D" id="3.40.605.10">
    <property type="entry name" value="Aldehyde Dehydrogenase, Chain A, domain 1"/>
    <property type="match status" value="1"/>
</dbReference>
<dbReference type="GO" id="GO:0008911">
    <property type="term" value="F:lactaldehyde dehydrogenase (NAD+) activity"/>
    <property type="evidence" value="ECO:0007669"/>
    <property type="project" value="UniProtKB-EC"/>
</dbReference>
<dbReference type="InterPro" id="IPR015590">
    <property type="entry name" value="Aldehyde_DH_dom"/>
</dbReference>
<feature type="domain" description="Aldehyde dehydrogenase" evidence="2">
    <location>
        <begin position="12"/>
        <end position="44"/>
    </location>
</feature>
<dbReference type="InterPro" id="IPR016162">
    <property type="entry name" value="Ald_DH_N"/>
</dbReference>
<dbReference type="Proteomes" id="UP000251584">
    <property type="component" value="Unassembled WGS sequence"/>
</dbReference>
<name>A0A2X2W958_CITKO</name>
<dbReference type="EMBL" id="UAVY01000008">
    <property type="protein sequence ID" value="SQB39852.1"/>
    <property type="molecule type" value="Genomic_DNA"/>
</dbReference>
<dbReference type="InterPro" id="IPR016161">
    <property type="entry name" value="Ald_DH/histidinol_DH"/>
</dbReference>
<sequence>MTSAYRKAYSTWVLGRGETVGQELAGNPKVAMVSMTGSVVAGEKNYGGGSEKHH</sequence>
<dbReference type="AlphaFoldDB" id="A0A2X2W958"/>
<dbReference type="SUPFAM" id="SSF53720">
    <property type="entry name" value="ALDH-like"/>
    <property type="match status" value="1"/>
</dbReference>
<gene>
    <name evidence="3" type="primary">aldA_2</name>
    <name evidence="3" type="ORF">NCTC10786_04936</name>
</gene>
<reference evidence="3 4" key="1">
    <citation type="submission" date="2018-06" db="EMBL/GenBank/DDBJ databases">
        <authorList>
            <consortium name="Pathogen Informatics"/>
            <person name="Doyle S."/>
        </authorList>
    </citation>
    <scope>NUCLEOTIDE SEQUENCE [LARGE SCALE GENOMIC DNA]</scope>
    <source>
        <strain evidence="3 4">NCTC10786</strain>
    </source>
</reference>